<gene>
    <name evidence="1" type="ORF">RHO25_005381</name>
</gene>
<dbReference type="InterPro" id="IPR021838">
    <property type="entry name" value="DUF3431"/>
</dbReference>
<name>A0ABZ0NMN1_CERBT</name>
<dbReference type="EMBL" id="CP134186">
    <property type="protein sequence ID" value="WPB00761.1"/>
    <property type="molecule type" value="Genomic_DNA"/>
</dbReference>
<dbReference type="Pfam" id="PF11913">
    <property type="entry name" value="DUF3431"/>
    <property type="match status" value="1"/>
</dbReference>
<dbReference type="Proteomes" id="UP001302367">
    <property type="component" value="Chromosome 3"/>
</dbReference>
<dbReference type="PANTHER" id="PTHR37490">
    <property type="entry name" value="EXPRESSED PROTEIN"/>
    <property type="match status" value="1"/>
</dbReference>
<accession>A0ABZ0NMN1</accession>
<dbReference type="GeneID" id="35427393"/>
<evidence type="ECO:0000313" key="1">
    <source>
        <dbReference type="EMBL" id="WPB00761.1"/>
    </source>
</evidence>
<reference evidence="1 2" key="1">
    <citation type="submission" date="2023-09" db="EMBL/GenBank/DDBJ databases">
        <title>Complete-Gapless Cercospora beticola genome.</title>
        <authorList>
            <person name="Wyatt N.A."/>
            <person name="Spanner R.E."/>
            <person name="Bolton M.D."/>
        </authorList>
    </citation>
    <scope>NUCLEOTIDE SEQUENCE [LARGE SCALE GENOMIC DNA]</scope>
    <source>
        <strain evidence="1">Cb09-40</strain>
    </source>
</reference>
<evidence type="ECO:0000313" key="2">
    <source>
        <dbReference type="Proteomes" id="UP001302367"/>
    </source>
</evidence>
<protein>
    <submittedName>
        <fullName evidence="1">Uncharacterized protein</fullName>
    </submittedName>
</protein>
<sequence length="323" mass="36490">MTVMTDRYAISSEPWTISTQQTPLVDTAKPLKKAVEVVVASQKDDNTTWLDAFADWPRAIYVTDDPQAALKVPINKGREGMVYLSYIIDHYDELPTVAIFSHSKRYQWHNDDPLYDGLSVLSRLNLSHVEAQGYTNLRCVWSLGCPSEIHPWVEAEAPPPESDPESNSARAGSFYKAAFQQIFPDTTVPETVGAPCCAQFAVTAAKIQERPKADYERIRDWLLETPLNDNLSGRILEYMWHIIFGQEAVHCPDPEECYCKLYGICGVPCDVFGQCKGVFTMPSYSTLPDGWPDYGWEKEWQNATEIRRNFEKAFGLSGNTPES</sequence>
<keyword evidence="2" id="KW-1185">Reference proteome</keyword>
<proteinExistence type="predicted"/>
<dbReference type="PANTHER" id="PTHR37490:SF3">
    <property type="entry name" value="DUF3431 DOMAIN CONTAINING PROTEIN"/>
    <property type="match status" value="1"/>
</dbReference>
<organism evidence="1 2">
    <name type="scientific">Cercospora beticola</name>
    <name type="common">Sugarbeet leaf spot fungus</name>
    <dbReference type="NCBI Taxonomy" id="122368"/>
    <lineage>
        <taxon>Eukaryota</taxon>
        <taxon>Fungi</taxon>
        <taxon>Dikarya</taxon>
        <taxon>Ascomycota</taxon>
        <taxon>Pezizomycotina</taxon>
        <taxon>Dothideomycetes</taxon>
        <taxon>Dothideomycetidae</taxon>
        <taxon>Mycosphaerellales</taxon>
        <taxon>Mycosphaerellaceae</taxon>
        <taxon>Cercospora</taxon>
    </lineage>
</organism>
<dbReference type="RefSeq" id="XP_023456756.2">
    <property type="nucleotide sequence ID" value="XM_023596285.2"/>
</dbReference>